<dbReference type="InterPro" id="IPR000873">
    <property type="entry name" value="AMP-dep_synth/lig_dom"/>
</dbReference>
<dbReference type="PANTHER" id="PTHR45527:SF1">
    <property type="entry name" value="FATTY ACID SYNTHASE"/>
    <property type="match status" value="1"/>
</dbReference>
<reference evidence="2" key="1">
    <citation type="submission" date="2022-06" db="EMBL/GenBank/DDBJ databases">
        <authorList>
            <person name="Ping M."/>
        </authorList>
    </citation>
    <scope>NUCLEOTIDE SEQUENCE</scope>
    <source>
        <strain evidence="2">JCM11759T</strain>
    </source>
</reference>
<keyword evidence="3" id="KW-1185">Reference proteome</keyword>
<proteinExistence type="predicted"/>
<dbReference type="RefSeq" id="WP_254421959.1">
    <property type="nucleotide sequence ID" value="NZ_BAAAJB010000046.1"/>
</dbReference>
<gene>
    <name evidence="2" type="ORF">NE857_12350</name>
</gene>
<feature type="domain" description="AMP-dependent synthetase/ligase" evidence="1">
    <location>
        <begin position="3"/>
        <end position="195"/>
    </location>
</feature>
<evidence type="ECO:0000313" key="3">
    <source>
        <dbReference type="Proteomes" id="UP001055940"/>
    </source>
</evidence>
<dbReference type="Gene3D" id="3.40.50.12780">
    <property type="entry name" value="N-terminal domain of ligase-like"/>
    <property type="match status" value="1"/>
</dbReference>
<dbReference type="Pfam" id="PF00501">
    <property type="entry name" value="AMP-binding"/>
    <property type="match status" value="1"/>
</dbReference>
<dbReference type="PANTHER" id="PTHR45527">
    <property type="entry name" value="NONRIBOSOMAL PEPTIDE SYNTHETASE"/>
    <property type="match status" value="1"/>
</dbReference>
<sequence>MLLSHGNVRYFADWAVGELGIGPGDRIGAQASLTFDLSTLDLFGGALAGACVCVMPEEYKAFPRDAVDWLGRERITVLYAVPTLYTAMLERGGIAERTPRDLRLVVFAGEPFPLAALRRYTGLLDGAAFYNLYGPTETNVCTFQRLPPDWTEKDGTPIGTALPGTRVELVDDSGAVAADEGEIAVVGPSVLRGYLDGRRAHPATVPLVCGDGVARQAYLTGDLACRDDAGRLHLRGRRDHQVKRRGHRIDLGEIEAVVGGLDQVRACAATWTPGGPGGGRIMLHVEARAPETEVERSVRAALPVAMTPDQIVFTGALPLNSRGKTDRQALAAVPTTRK</sequence>
<dbReference type="InterPro" id="IPR045851">
    <property type="entry name" value="AMP-bd_C_sf"/>
</dbReference>
<name>A0ABY5DJ63_9ACTN</name>
<accession>A0ABY5DJ63</accession>
<dbReference type="Gene3D" id="3.30.300.30">
    <property type="match status" value="1"/>
</dbReference>
<dbReference type="InterPro" id="IPR042099">
    <property type="entry name" value="ANL_N_sf"/>
</dbReference>
<dbReference type="Proteomes" id="UP001055940">
    <property type="component" value="Chromosome"/>
</dbReference>
<evidence type="ECO:0000259" key="1">
    <source>
        <dbReference type="Pfam" id="PF00501"/>
    </source>
</evidence>
<organism evidence="2 3">
    <name type="scientific">Nocardiopsis exhalans</name>
    <dbReference type="NCBI Taxonomy" id="163604"/>
    <lineage>
        <taxon>Bacteria</taxon>
        <taxon>Bacillati</taxon>
        <taxon>Actinomycetota</taxon>
        <taxon>Actinomycetes</taxon>
        <taxon>Streptosporangiales</taxon>
        <taxon>Nocardiopsidaceae</taxon>
        <taxon>Nocardiopsis</taxon>
    </lineage>
</organism>
<evidence type="ECO:0000313" key="2">
    <source>
        <dbReference type="EMBL" id="USY23261.1"/>
    </source>
</evidence>
<protein>
    <submittedName>
        <fullName evidence="2">AMP-binding protein</fullName>
    </submittedName>
</protein>
<dbReference type="SUPFAM" id="SSF56801">
    <property type="entry name" value="Acetyl-CoA synthetase-like"/>
    <property type="match status" value="1"/>
</dbReference>
<dbReference type="EMBL" id="CP099837">
    <property type="protein sequence ID" value="USY23261.1"/>
    <property type="molecule type" value="Genomic_DNA"/>
</dbReference>